<dbReference type="Proteomes" id="UP000292003">
    <property type="component" value="Unassembled WGS sequence"/>
</dbReference>
<evidence type="ECO:0000256" key="6">
    <source>
        <dbReference type="ARBA" id="ARBA00034078"/>
    </source>
</evidence>
<dbReference type="NCBIfam" id="NF004638">
    <property type="entry name" value="PRK05988.1"/>
    <property type="match status" value="1"/>
</dbReference>
<dbReference type="SUPFAM" id="SSF52833">
    <property type="entry name" value="Thioredoxin-like"/>
    <property type="match status" value="1"/>
</dbReference>
<dbReference type="Gene3D" id="1.10.10.1590">
    <property type="entry name" value="NADH-quinone oxidoreductase subunit E"/>
    <property type="match status" value="1"/>
</dbReference>
<keyword evidence="9" id="KW-1185">Reference proteome</keyword>
<evidence type="ECO:0000256" key="1">
    <source>
        <dbReference type="ARBA" id="ARBA00010643"/>
    </source>
</evidence>
<dbReference type="PANTHER" id="PTHR43342">
    <property type="entry name" value="NADH-QUINONE OXIDOREDUCTASE, E SUBUNIT"/>
    <property type="match status" value="1"/>
</dbReference>
<dbReference type="Gene3D" id="3.40.30.10">
    <property type="entry name" value="Glutaredoxin"/>
    <property type="match status" value="1"/>
</dbReference>
<feature type="binding site" evidence="7">
    <location>
        <position position="119"/>
    </location>
    <ligand>
        <name>[2Fe-2S] cluster</name>
        <dbReference type="ChEBI" id="CHEBI:190135"/>
    </ligand>
</feature>
<accession>A0A4Q7J2B4</accession>
<keyword evidence="3 7" id="KW-0479">Metal-binding</keyword>
<evidence type="ECO:0000313" key="8">
    <source>
        <dbReference type="EMBL" id="RZQ60084.1"/>
    </source>
</evidence>
<dbReference type="RefSeq" id="WP_130479070.1">
    <property type="nucleotide sequence ID" value="NZ_SFCC01000019.1"/>
</dbReference>
<protein>
    <submittedName>
        <fullName evidence="8">Formate dehydrogenase subunit gamma</fullName>
    </submittedName>
</protein>
<dbReference type="InterPro" id="IPR036249">
    <property type="entry name" value="Thioredoxin-like_sf"/>
</dbReference>
<dbReference type="InterPro" id="IPR028431">
    <property type="entry name" value="NADP_DH_HndA-like"/>
</dbReference>
<dbReference type="FunFam" id="1.10.10.1590:FF:000001">
    <property type="entry name" value="NADH-quinone oxidoreductase subunit E"/>
    <property type="match status" value="1"/>
</dbReference>
<dbReference type="AlphaFoldDB" id="A0A4Q7J2B4"/>
<comment type="similarity">
    <text evidence="1">Belongs to the complex I 24 kDa subunit family.</text>
</comment>
<comment type="cofactor">
    <cofactor evidence="7">
        <name>[2Fe-2S] cluster</name>
        <dbReference type="ChEBI" id="CHEBI:190135"/>
    </cofactor>
    <text evidence="7">Binds 1 [2Fe-2S] cluster.</text>
</comment>
<evidence type="ECO:0000256" key="4">
    <source>
        <dbReference type="ARBA" id="ARBA00023004"/>
    </source>
</evidence>
<organism evidence="8 9">
    <name type="scientific">Amycolatopsis suaedae</name>
    <dbReference type="NCBI Taxonomy" id="2510978"/>
    <lineage>
        <taxon>Bacteria</taxon>
        <taxon>Bacillati</taxon>
        <taxon>Actinomycetota</taxon>
        <taxon>Actinomycetes</taxon>
        <taxon>Pseudonocardiales</taxon>
        <taxon>Pseudonocardiaceae</taxon>
        <taxon>Amycolatopsis</taxon>
    </lineage>
</organism>
<dbReference type="GO" id="GO:0051537">
    <property type="term" value="F:2 iron, 2 sulfur cluster binding"/>
    <property type="evidence" value="ECO:0007669"/>
    <property type="project" value="UniProtKB-KW"/>
</dbReference>
<dbReference type="CDD" id="cd03081">
    <property type="entry name" value="TRX_Fd_NuoE_FDH_gamma"/>
    <property type="match status" value="1"/>
</dbReference>
<keyword evidence="4 7" id="KW-0408">Iron</keyword>
<dbReference type="OrthoDB" id="9807941at2"/>
<dbReference type="InterPro" id="IPR002023">
    <property type="entry name" value="NuoE-like"/>
</dbReference>
<dbReference type="InterPro" id="IPR041921">
    <property type="entry name" value="NuoE_N"/>
</dbReference>
<evidence type="ECO:0000313" key="9">
    <source>
        <dbReference type="Proteomes" id="UP000292003"/>
    </source>
</evidence>
<evidence type="ECO:0000256" key="7">
    <source>
        <dbReference type="PIRSR" id="PIRSR000216-1"/>
    </source>
</evidence>
<name>A0A4Q7J2B4_9PSEU</name>
<dbReference type="EMBL" id="SFCC01000019">
    <property type="protein sequence ID" value="RZQ60084.1"/>
    <property type="molecule type" value="Genomic_DNA"/>
</dbReference>
<dbReference type="PANTHER" id="PTHR43342:SF1">
    <property type="entry name" value="BIFURCATING [FEFE] HYDROGENASE GAMMA SUBUNIT"/>
    <property type="match status" value="1"/>
</dbReference>
<dbReference type="PROSITE" id="PS01099">
    <property type="entry name" value="COMPLEX1_24K"/>
    <property type="match status" value="1"/>
</dbReference>
<evidence type="ECO:0000256" key="5">
    <source>
        <dbReference type="ARBA" id="ARBA00023014"/>
    </source>
</evidence>
<sequence>MASIAERVRAVVEEHRGDRGALMPILHDLQEEFGYIADEMVPALARELNLSRADVHGVVTFYTDFRSEPAGTTVVKLCRAEACQSVGAERVVAHAEQTLGSKLGKTTADGAVTVEQVFCLGNCALGPAAQVNGRMYGHVTPERFDSLIAEAKAEHA</sequence>
<feature type="binding site" evidence="7">
    <location>
        <position position="123"/>
    </location>
    <ligand>
        <name>[2Fe-2S] cluster</name>
        <dbReference type="ChEBI" id="CHEBI:190135"/>
    </ligand>
</feature>
<dbReference type="Pfam" id="PF01257">
    <property type="entry name" value="2Fe-2S_thioredx"/>
    <property type="match status" value="1"/>
</dbReference>
<comment type="cofactor">
    <cofactor evidence="6">
        <name>[2Fe-2S] cluster</name>
        <dbReference type="ChEBI" id="CHEBI:190135"/>
    </cofactor>
</comment>
<proteinExistence type="inferred from homology"/>
<keyword evidence="2 7" id="KW-0001">2Fe-2S</keyword>
<evidence type="ECO:0000256" key="2">
    <source>
        <dbReference type="ARBA" id="ARBA00022714"/>
    </source>
</evidence>
<dbReference type="PIRSF" id="PIRSF000216">
    <property type="entry name" value="NADH_DH_24kDa"/>
    <property type="match status" value="1"/>
</dbReference>
<comment type="caution">
    <text evidence="8">The sequence shown here is derived from an EMBL/GenBank/DDBJ whole genome shotgun (WGS) entry which is preliminary data.</text>
</comment>
<feature type="binding site" evidence="7">
    <location>
        <position position="83"/>
    </location>
    <ligand>
        <name>[2Fe-2S] cluster</name>
        <dbReference type="ChEBI" id="CHEBI:190135"/>
    </ligand>
</feature>
<dbReference type="GO" id="GO:0046872">
    <property type="term" value="F:metal ion binding"/>
    <property type="evidence" value="ECO:0007669"/>
    <property type="project" value="UniProtKB-KW"/>
</dbReference>
<keyword evidence="5 7" id="KW-0411">Iron-sulfur</keyword>
<reference evidence="8 9" key="1">
    <citation type="submission" date="2019-02" db="EMBL/GenBank/DDBJ databases">
        <title>Draft genome sequence of Amycolatopsis sp. 8-3EHSu isolated from roots of Suaeda maritima.</title>
        <authorList>
            <person name="Duangmal K."/>
            <person name="Chantavorakit T."/>
        </authorList>
    </citation>
    <scope>NUCLEOTIDE SEQUENCE [LARGE SCALE GENOMIC DNA]</scope>
    <source>
        <strain evidence="8 9">8-3EHSu</strain>
    </source>
</reference>
<feature type="binding site" evidence="7">
    <location>
        <position position="78"/>
    </location>
    <ligand>
        <name>[2Fe-2S] cluster</name>
        <dbReference type="ChEBI" id="CHEBI:190135"/>
    </ligand>
</feature>
<gene>
    <name evidence="8" type="ORF">EWH70_30755</name>
</gene>
<dbReference type="GO" id="GO:0016491">
    <property type="term" value="F:oxidoreductase activity"/>
    <property type="evidence" value="ECO:0007669"/>
    <property type="project" value="InterPro"/>
</dbReference>
<evidence type="ECO:0000256" key="3">
    <source>
        <dbReference type="ARBA" id="ARBA00022723"/>
    </source>
</evidence>